<name>L9ZHK4_9EURY</name>
<comment type="caution">
    <text evidence="3">The sequence shown here is derived from an EMBL/GenBank/DDBJ whole genome shotgun (WGS) entry which is preliminary data.</text>
</comment>
<evidence type="ECO:0000256" key="2">
    <source>
        <dbReference type="SAM" id="Phobius"/>
    </source>
</evidence>
<organism evidence="3 4">
    <name type="scientific">Natrinema gari JCM 14663</name>
    <dbReference type="NCBI Taxonomy" id="1230459"/>
    <lineage>
        <taxon>Archaea</taxon>
        <taxon>Methanobacteriati</taxon>
        <taxon>Methanobacteriota</taxon>
        <taxon>Stenosarchaea group</taxon>
        <taxon>Halobacteria</taxon>
        <taxon>Halobacteriales</taxon>
        <taxon>Natrialbaceae</taxon>
        <taxon>Natrinema</taxon>
    </lineage>
</organism>
<protein>
    <submittedName>
        <fullName evidence="3">Uncharacterized protein</fullName>
    </submittedName>
</protein>
<evidence type="ECO:0000313" key="4">
    <source>
        <dbReference type="Proteomes" id="UP000011592"/>
    </source>
</evidence>
<gene>
    <name evidence="3" type="ORF">C486_00325</name>
</gene>
<feature type="transmembrane region" description="Helical" evidence="2">
    <location>
        <begin position="66"/>
        <end position="87"/>
    </location>
</feature>
<keyword evidence="2" id="KW-1133">Transmembrane helix</keyword>
<accession>L9ZHK4</accession>
<dbReference type="RefSeq" id="WP_008451656.1">
    <property type="nucleotide sequence ID" value="NZ_AOIJ01000010.1"/>
</dbReference>
<keyword evidence="2" id="KW-0472">Membrane</keyword>
<dbReference type="Proteomes" id="UP000011592">
    <property type="component" value="Unassembled WGS sequence"/>
</dbReference>
<reference evidence="3 4" key="1">
    <citation type="journal article" date="2014" name="PLoS Genet.">
        <title>Phylogenetically driven sequencing of extremely halophilic archaea reveals strategies for static and dynamic osmo-response.</title>
        <authorList>
            <person name="Becker E.A."/>
            <person name="Seitzer P.M."/>
            <person name="Tritt A."/>
            <person name="Larsen D."/>
            <person name="Krusor M."/>
            <person name="Yao A.I."/>
            <person name="Wu D."/>
            <person name="Madern D."/>
            <person name="Eisen J.A."/>
            <person name="Darling A.E."/>
            <person name="Facciotti M.T."/>
        </authorList>
    </citation>
    <scope>NUCLEOTIDE SEQUENCE [LARGE SCALE GENOMIC DNA]</scope>
    <source>
        <strain evidence="3 4">JCM 14663</strain>
    </source>
</reference>
<dbReference type="AlphaFoldDB" id="L9ZHK4"/>
<dbReference type="PATRIC" id="fig|1230459.4.peg.64"/>
<dbReference type="EMBL" id="AOIJ01000010">
    <property type="protein sequence ID" value="ELY85057.1"/>
    <property type="molecule type" value="Genomic_DNA"/>
</dbReference>
<keyword evidence="2" id="KW-0812">Transmembrane</keyword>
<sequence length="171" mass="18496">MTYNKYEDDSSMTERIEGLVTQVIEPDERGRFAIPAEILDGIADDEDLIVVATDPDPAWARRVFDIPIFGSIAQGVVGIVVSLLALLPGIDRDRFETAEGVAAARGTLAEGEWVTLEVRDAVVSETAARGDVLEREVHLREIVDVCERSDERPTESTADAAGVGVNRGESA</sequence>
<evidence type="ECO:0000256" key="1">
    <source>
        <dbReference type="SAM" id="MobiDB-lite"/>
    </source>
</evidence>
<keyword evidence="4" id="KW-1185">Reference proteome</keyword>
<evidence type="ECO:0000313" key="3">
    <source>
        <dbReference type="EMBL" id="ELY85057.1"/>
    </source>
</evidence>
<feature type="region of interest" description="Disordered" evidence="1">
    <location>
        <begin position="148"/>
        <end position="171"/>
    </location>
</feature>
<proteinExistence type="predicted"/>